<organism evidence="2 3">
    <name type="scientific">Chilo suppressalis</name>
    <name type="common">Asiatic rice borer moth</name>
    <dbReference type="NCBI Taxonomy" id="168631"/>
    <lineage>
        <taxon>Eukaryota</taxon>
        <taxon>Metazoa</taxon>
        <taxon>Ecdysozoa</taxon>
        <taxon>Arthropoda</taxon>
        <taxon>Hexapoda</taxon>
        <taxon>Insecta</taxon>
        <taxon>Pterygota</taxon>
        <taxon>Neoptera</taxon>
        <taxon>Endopterygota</taxon>
        <taxon>Lepidoptera</taxon>
        <taxon>Glossata</taxon>
        <taxon>Ditrysia</taxon>
        <taxon>Pyraloidea</taxon>
        <taxon>Crambidae</taxon>
        <taxon>Crambinae</taxon>
        <taxon>Chilo</taxon>
    </lineage>
</organism>
<keyword evidence="3" id="KW-1185">Reference proteome</keyword>
<name>A0ABN8BE37_CHISP</name>
<sequence>MDSEHRYAFVAMFDGKKVKKYIKSMEEIVGIEWITETKFWFRDRNDAYYEGIILAKNENEQTLRDRVSKKSPRIPHNAFKPFPDPNVQPTSLVEKWKKRLTTRADNILESILKELRQECNPKLFAESEKRRKSSVETMNDGGENGSTFIKKEHKVNHTPVAEEKKSTTMAKEAPNEAIHVKNGRKISSFADREKRMLKNTFVLLPKKSTTMAKEAPNEIKLRQENNLMNAPIKQPIENNRKLNIQNNEIEMSSEESGEDDKSSCGSNNAIHVKNGRKISSFADPEKRMLKNTFVIHPKKSTTMAKEAPNEGTIFKKKYKKLQKKYRLLKTIFIEQQRQYTRDLQIQYLAQSLYKAIKKRYNSEEEDD</sequence>
<proteinExistence type="predicted"/>
<gene>
    <name evidence="2" type="ORF">CHILSU_LOCUS10621</name>
</gene>
<evidence type="ECO:0000313" key="3">
    <source>
        <dbReference type="Proteomes" id="UP001153292"/>
    </source>
</evidence>
<feature type="region of interest" description="Disordered" evidence="1">
    <location>
        <begin position="250"/>
        <end position="270"/>
    </location>
</feature>
<protein>
    <submittedName>
        <fullName evidence="2">Uncharacterized protein</fullName>
    </submittedName>
</protein>
<accession>A0ABN8BE37</accession>
<dbReference type="Proteomes" id="UP001153292">
    <property type="component" value="Chromosome 8"/>
</dbReference>
<evidence type="ECO:0000256" key="1">
    <source>
        <dbReference type="SAM" id="MobiDB-lite"/>
    </source>
</evidence>
<reference evidence="2" key="1">
    <citation type="submission" date="2021-12" db="EMBL/GenBank/DDBJ databases">
        <authorList>
            <person name="King R."/>
        </authorList>
    </citation>
    <scope>NUCLEOTIDE SEQUENCE</scope>
</reference>
<evidence type="ECO:0000313" key="2">
    <source>
        <dbReference type="EMBL" id="CAH0407225.1"/>
    </source>
</evidence>
<feature type="region of interest" description="Disordered" evidence="1">
    <location>
        <begin position="126"/>
        <end position="147"/>
    </location>
</feature>
<dbReference type="EMBL" id="OU963901">
    <property type="protein sequence ID" value="CAH0407225.1"/>
    <property type="molecule type" value="Genomic_DNA"/>
</dbReference>